<dbReference type="SUPFAM" id="SSF55174">
    <property type="entry name" value="Alpha-L RNA-binding motif"/>
    <property type="match status" value="1"/>
</dbReference>
<keyword evidence="6" id="KW-1185">Reference proteome</keyword>
<dbReference type="GO" id="GO:0032259">
    <property type="term" value="P:methylation"/>
    <property type="evidence" value="ECO:0007669"/>
    <property type="project" value="InterPro"/>
</dbReference>
<dbReference type="AlphaFoldDB" id="A0A2P2E8V6"/>
<dbReference type="Gene3D" id="3.10.290.10">
    <property type="entry name" value="RNA-binding S4 domain"/>
    <property type="match status" value="1"/>
</dbReference>
<dbReference type="CDD" id="cd00165">
    <property type="entry name" value="S4"/>
    <property type="match status" value="1"/>
</dbReference>
<comment type="caution">
    <text evidence="5">The sequence shown here is derived from an EMBL/GenBank/DDBJ whole genome shotgun (WGS) entry which is preliminary data.</text>
</comment>
<dbReference type="EMBL" id="BFBR01000003">
    <property type="protein sequence ID" value="GBF57500.1"/>
    <property type="molecule type" value="Genomic_DNA"/>
</dbReference>
<dbReference type="InterPro" id="IPR029063">
    <property type="entry name" value="SAM-dependent_MTases_sf"/>
</dbReference>
<evidence type="ECO:0000313" key="5">
    <source>
        <dbReference type="EMBL" id="GBF57500.1"/>
    </source>
</evidence>
<protein>
    <submittedName>
        <fullName evidence="5">Hemolysin A</fullName>
    </submittedName>
</protein>
<dbReference type="GO" id="GO:0003723">
    <property type="term" value="F:RNA binding"/>
    <property type="evidence" value="ECO:0007669"/>
    <property type="project" value="UniProtKB-KW"/>
</dbReference>
<sequence length="245" mass="25856">MSKMRADLLLVAKGLMPTRAKAREAIEAGLVQSAGRIIRKPADLLDPDGELSAGQAHPYVSRAGLKLAAALDRFGVDPEGRFCLDIGASTGGFTQVLILRGAAHVLAVDVGRDQLDVSLRGHPAITLRESTDARTLSASDLGDPLPDLIVIDVSFIGLEKILPSVLDLVAPRADLVALVKPQFQAGPNRVGKRGLVAPDVAAQVAEETRQALDGLSGFAVLDMMESPIVGGDGNREWLLHARRLG</sequence>
<evidence type="ECO:0000256" key="2">
    <source>
        <dbReference type="ARBA" id="ARBA00029460"/>
    </source>
</evidence>
<organism evidence="5 6">
    <name type="scientific">Candidatus Phycosocius bacilliformis</name>
    <dbReference type="NCBI Taxonomy" id="1445552"/>
    <lineage>
        <taxon>Bacteria</taxon>
        <taxon>Pseudomonadati</taxon>
        <taxon>Pseudomonadota</taxon>
        <taxon>Alphaproteobacteria</taxon>
        <taxon>Caulobacterales</taxon>
        <taxon>Caulobacterales incertae sedis</taxon>
        <taxon>Candidatus Phycosocius</taxon>
    </lineage>
</organism>
<dbReference type="PANTHER" id="PTHR32319:SF0">
    <property type="entry name" value="BACTERIAL HEMOLYSIN-LIKE PROTEIN"/>
    <property type="match status" value="1"/>
</dbReference>
<dbReference type="PIRSF" id="PIRSF005578">
    <property type="entry name" value="TlyA"/>
    <property type="match status" value="1"/>
</dbReference>
<dbReference type="SUPFAM" id="SSF53335">
    <property type="entry name" value="S-adenosyl-L-methionine-dependent methyltransferases"/>
    <property type="match status" value="1"/>
</dbReference>
<dbReference type="Proteomes" id="UP000245086">
    <property type="component" value="Unassembled WGS sequence"/>
</dbReference>
<evidence type="ECO:0000256" key="1">
    <source>
        <dbReference type="ARBA" id="ARBA00022884"/>
    </source>
</evidence>
<name>A0A2P2E8V6_9PROT</name>
<dbReference type="InterPro" id="IPR047048">
    <property type="entry name" value="TlyA"/>
</dbReference>
<dbReference type="InterPro" id="IPR002942">
    <property type="entry name" value="S4_RNA-bd"/>
</dbReference>
<dbReference type="InterPro" id="IPR036986">
    <property type="entry name" value="S4_RNA-bd_sf"/>
</dbReference>
<gene>
    <name evidence="5" type="primary">tlyA</name>
    <name evidence="5" type="ORF">PbB2_01167</name>
</gene>
<dbReference type="SMART" id="SM00363">
    <property type="entry name" value="S4"/>
    <property type="match status" value="1"/>
</dbReference>
<evidence type="ECO:0000256" key="3">
    <source>
        <dbReference type="PROSITE-ProRule" id="PRU00182"/>
    </source>
</evidence>
<accession>A0A2P2E8V6</accession>
<dbReference type="PANTHER" id="PTHR32319">
    <property type="entry name" value="BACTERIAL HEMOLYSIN-LIKE PROTEIN"/>
    <property type="match status" value="1"/>
</dbReference>
<dbReference type="CDD" id="cd02440">
    <property type="entry name" value="AdoMet_MTases"/>
    <property type="match status" value="1"/>
</dbReference>
<feature type="domain" description="RNA-binding S4" evidence="4">
    <location>
        <begin position="4"/>
        <end position="68"/>
    </location>
</feature>
<dbReference type="Gene3D" id="3.40.50.150">
    <property type="entry name" value="Vaccinia Virus protein VP39"/>
    <property type="match status" value="1"/>
</dbReference>
<dbReference type="PROSITE" id="PS50889">
    <property type="entry name" value="S4"/>
    <property type="match status" value="1"/>
</dbReference>
<comment type="similarity">
    <text evidence="2">Belongs to the TlyA family.</text>
</comment>
<evidence type="ECO:0000313" key="6">
    <source>
        <dbReference type="Proteomes" id="UP000245086"/>
    </source>
</evidence>
<dbReference type="GO" id="GO:0008168">
    <property type="term" value="F:methyltransferase activity"/>
    <property type="evidence" value="ECO:0007669"/>
    <property type="project" value="InterPro"/>
</dbReference>
<dbReference type="NCBIfam" id="TIGR00478">
    <property type="entry name" value="tly"/>
    <property type="match status" value="1"/>
</dbReference>
<dbReference type="Pfam" id="PF01728">
    <property type="entry name" value="FtsJ"/>
    <property type="match status" value="1"/>
</dbReference>
<dbReference type="InterPro" id="IPR002877">
    <property type="entry name" value="RNA_MeTrfase_FtsJ_dom"/>
</dbReference>
<dbReference type="RefSeq" id="WP_108984386.1">
    <property type="nucleotide sequence ID" value="NZ_BFBR01000003.1"/>
</dbReference>
<keyword evidence="1 3" id="KW-0694">RNA-binding</keyword>
<reference evidence="5 6" key="1">
    <citation type="journal article" date="2018" name="Genome Announc.">
        <title>Draft Genome Sequence of "Candidatus Phycosocius bacilliformis," an Alphaproteobacterial Ectosymbiont of the Hydrocarbon-Producing Green Alga Botryococcus braunii.</title>
        <authorList>
            <person name="Tanabe Y."/>
            <person name="Yamaguchi H."/>
            <person name="Watanabe M.M."/>
        </authorList>
    </citation>
    <scope>NUCLEOTIDE SEQUENCE [LARGE SCALE GENOMIC DNA]</scope>
    <source>
        <strain evidence="5 6">BOTRYCO-2</strain>
    </source>
</reference>
<dbReference type="Pfam" id="PF01479">
    <property type="entry name" value="S4"/>
    <property type="match status" value="1"/>
</dbReference>
<dbReference type="OrthoDB" id="9784736at2"/>
<dbReference type="InterPro" id="IPR004538">
    <property type="entry name" value="Hemolysin_A/TlyA"/>
</dbReference>
<evidence type="ECO:0000259" key="4">
    <source>
        <dbReference type="SMART" id="SM00363"/>
    </source>
</evidence>
<proteinExistence type="inferred from homology"/>